<sequence length="146" mass="15824">MTETNPTSDTSNQPSIQSSLPTKLEQGSQQRTTLQVETKPVETKEIQEETTKLALPGNRPIGKTNLKYSKTISNRPIVSNSLKINHTMSASGIRPVVDSGLEFNNTITASGVRPIGTNNLEVSKILMNRPVASNGVNSEDLMGFLD</sequence>
<dbReference type="EMBL" id="CP000393">
    <property type="protein sequence ID" value="ABG51808.1"/>
    <property type="molecule type" value="Genomic_DNA"/>
</dbReference>
<evidence type="ECO:0000256" key="1">
    <source>
        <dbReference type="SAM" id="MobiDB-lite"/>
    </source>
</evidence>
<feature type="compositionally biased region" description="Polar residues" evidence="1">
    <location>
        <begin position="1"/>
        <end position="36"/>
    </location>
</feature>
<protein>
    <submittedName>
        <fullName evidence="2">Uncharacterized protein</fullName>
    </submittedName>
</protein>
<dbReference type="KEGG" id="ter:Tery_2613"/>
<dbReference type="OrthoDB" id="427816at2"/>
<name>Q111L6_TRIEI</name>
<dbReference type="AlphaFoldDB" id="Q111L6"/>
<gene>
    <name evidence="2" type="ordered locus">Tery_2613</name>
</gene>
<proteinExistence type="predicted"/>
<evidence type="ECO:0000313" key="2">
    <source>
        <dbReference type="EMBL" id="ABG51808.1"/>
    </source>
</evidence>
<reference evidence="2" key="1">
    <citation type="submission" date="2006-06" db="EMBL/GenBank/DDBJ databases">
        <title>Complete sequence of Trichodesmium erythraeum IMS101.</title>
        <authorList>
            <consortium name="US DOE Joint Genome Institute"/>
            <person name="Copeland A."/>
            <person name="Lucas S."/>
            <person name="Lapidus A."/>
            <person name="Barry K."/>
            <person name="Detter J.C."/>
            <person name="Glavina del Rio T."/>
            <person name="Hammon N."/>
            <person name="Israni S."/>
            <person name="Dalin E."/>
            <person name="Tice H."/>
            <person name="Pitluck S."/>
            <person name="Kiss H."/>
            <person name="Munk A.C."/>
            <person name="Brettin T."/>
            <person name="Bruce D."/>
            <person name="Han C."/>
            <person name="Tapia R."/>
            <person name="Gilna P."/>
            <person name="Schmutz J."/>
            <person name="Larimer F."/>
            <person name="Land M."/>
            <person name="Hauser L."/>
            <person name="Kyrpides N."/>
            <person name="Kim E."/>
            <person name="Richardson P."/>
        </authorList>
    </citation>
    <scope>NUCLEOTIDE SEQUENCE [LARGE SCALE GENOMIC DNA]</scope>
    <source>
        <strain evidence="2">IMS101</strain>
    </source>
</reference>
<feature type="region of interest" description="Disordered" evidence="1">
    <location>
        <begin position="1"/>
        <end position="49"/>
    </location>
</feature>
<accession>Q111L6</accession>
<dbReference type="RefSeq" id="WP_011612170.1">
    <property type="nucleotide sequence ID" value="NC_008312.1"/>
</dbReference>
<feature type="compositionally biased region" description="Basic and acidic residues" evidence="1">
    <location>
        <begin position="39"/>
        <end position="49"/>
    </location>
</feature>
<organism evidence="2">
    <name type="scientific">Trichodesmium erythraeum (strain IMS101)</name>
    <dbReference type="NCBI Taxonomy" id="203124"/>
    <lineage>
        <taxon>Bacteria</taxon>
        <taxon>Bacillati</taxon>
        <taxon>Cyanobacteriota</taxon>
        <taxon>Cyanophyceae</taxon>
        <taxon>Oscillatoriophycideae</taxon>
        <taxon>Oscillatoriales</taxon>
        <taxon>Microcoleaceae</taxon>
        <taxon>Trichodesmium</taxon>
    </lineage>
</organism>
<dbReference type="HOGENOM" id="CLU_130851_1_0_3"/>